<dbReference type="EMBL" id="BDSP01000008">
    <property type="protein sequence ID" value="GAX09517.1"/>
    <property type="molecule type" value="Genomic_DNA"/>
</dbReference>
<dbReference type="InterPro" id="IPR050619">
    <property type="entry name" value="Flavodoxin"/>
</dbReference>
<dbReference type="SUPFAM" id="SSF52218">
    <property type="entry name" value="Flavoproteins"/>
    <property type="match status" value="1"/>
</dbReference>
<evidence type="ECO:0000256" key="3">
    <source>
        <dbReference type="ARBA" id="ARBA00022448"/>
    </source>
</evidence>
<comment type="caution">
    <text evidence="9">The sequence shown here is derived from an EMBL/GenBank/DDBJ whole genome shotgun (WGS) entry which is preliminary data.</text>
</comment>
<reference evidence="9 10" key="1">
    <citation type="journal article" date="2015" name="Plant Cell">
        <title>Oil accumulation by the oleaginous diatom Fistulifera solaris as revealed by the genome and transcriptome.</title>
        <authorList>
            <person name="Tanaka T."/>
            <person name="Maeda Y."/>
            <person name="Veluchamy A."/>
            <person name="Tanaka M."/>
            <person name="Abida H."/>
            <person name="Marechal E."/>
            <person name="Bowler C."/>
            <person name="Muto M."/>
            <person name="Sunaga Y."/>
            <person name="Tanaka M."/>
            <person name="Yoshino T."/>
            <person name="Taniguchi T."/>
            <person name="Fukuda Y."/>
            <person name="Nemoto M."/>
            <person name="Matsumoto M."/>
            <person name="Wong P.S."/>
            <person name="Aburatani S."/>
            <person name="Fujibuchi W."/>
        </authorList>
    </citation>
    <scope>NUCLEOTIDE SEQUENCE [LARGE SCALE GENOMIC DNA]</scope>
    <source>
        <strain evidence="9 10">JPCC DA0580</strain>
    </source>
</reference>
<dbReference type="PROSITE" id="PS00201">
    <property type="entry name" value="FLAVODOXIN"/>
    <property type="match status" value="1"/>
</dbReference>
<evidence type="ECO:0000256" key="2">
    <source>
        <dbReference type="ARBA" id="ARBA00005267"/>
    </source>
</evidence>
<keyword evidence="6" id="KW-0249">Electron transport</keyword>
<proteinExistence type="inferred from homology"/>
<dbReference type="Pfam" id="PF00258">
    <property type="entry name" value="Flavodoxin_1"/>
    <property type="match status" value="1"/>
</dbReference>
<gene>
    <name evidence="9" type="ORF">FisN_16Lh210</name>
</gene>
<evidence type="ECO:0000256" key="5">
    <source>
        <dbReference type="ARBA" id="ARBA00022643"/>
    </source>
</evidence>
<accession>A0A1Z5J688</accession>
<dbReference type="Gene3D" id="3.40.50.360">
    <property type="match status" value="1"/>
</dbReference>
<sequence>MLQFGKYFFFISCLATVTDAWGIFPRAQRSLTRLDAAVGIFYGTSTGSTSDAAELIYEAFGADVAAEPVDVDTLDKGALADAFGQHDALIVGTPTWNTGANTERSGTGWDELYYSKMPALKTQLDGKKVAVFGLGDQVSYAENYADATGELWDVFQGLGCTMLGAWSQEGYEHEASKSIRGDKFCGLLLDAVNQEELTGERVQQWVAQLIAEGILDSSGFSTATSSASAKAVEEELPELKEMATNSRILDENIALHSSGGFKAHVNPVSGRTMWTSADGRKSFTTVGTVKKTTKP</sequence>
<name>A0A1Z5J688_FISSO</name>
<dbReference type="InterPro" id="IPR001226">
    <property type="entry name" value="Flavodoxin_CS"/>
</dbReference>
<dbReference type="AlphaFoldDB" id="A0A1Z5J688"/>
<protein>
    <submittedName>
        <fullName evidence="9">Flavodoxin I</fullName>
    </submittedName>
</protein>
<dbReference type="NCBIfam" id="NF006738">
    <property type="entry name" value="PRK09267.1-4"/>
    <property type="match status" value="1"/>
</dbReference>
<feature type="chain" id="PRO_5012328696" evidence="7">
    <location>
        <begin position="21"/>
        <end position="295"/>
    </location>
</feature>
<dbReference type="PANTHER" id="PTHR42809:SF1">
    <property type="entry name" value="FLAVODOXIN 1"/>
    <property type="match status" value="1"/>
</dbReference>
<dbReference type="Proteomes" id="UP000198406">
    <property type="component" value="Unassembled WGS sequence"/>
</dbReference>
<keyword evidence="10" id="KW-1185">Reference proteome</keyword>
<keyword evidence="5" id="KW-0288">FMN</keyword>
<keyword evidence="3" id="KW-0813">Transport</keyword>
<keyword evidence="7" id="KW-0732">Signal</keyword>
<evidence type="ECO:0000313" key="9">
    <source>
        <dbReference type="EMBL" id="GAX09517.1"/>
    </source>
</evidence>
<feature type="signal peptide" evidence="7">
    <location>
        <begin position="1"/>
        <end position="20"/>
    </location>
</feature>
<dbReference type="NCBIfam" id="TIGR01752">
    <property type="entry name" value="flav_long"/>
    <property type="match status" value="1"/>
</dbReference>
<feature type="domain" description="Flavodoxin-like" evidence="8">
    <location>
        <begin position="38"/>
        <end position="210"/>
    </location>
</feature>
<dbReference type="InParanoid" id="A0A1Z5J688"/>
<dbReference type="GO" id="GO:0009055">
    <property type="term" value="F:electron transfer activity"/>
    <property type="evidence" value="ECO:0007669"/>
    <property type="project" value="InterPro"/>
</dbReference>
<keyword evidence="4" id="KW-0285">Flavoprotein</keyword>
<dbReference type="PROSITE" id="PS50902">
    <property type="entry name" value="FLAVODOXIN_LIKE"/>
    <property type="match status" value="1"/>
</dbReference>
<comment type="similarity">
    <text evidence="2">Belongs to the flavodoxin family.</text>
</comment>
<dbReference type="InterPro" id="IPR029039">
    <property type="entry name" value="Flavoprotein-like_sf"/>
</dbReference>
<evidence type="ECO:0000313" key="10">
    <source>
        <dbReference type="Proteomes" id="UP000198406"/>
    </source>
</evidence>
<evidence type="ECO:0000256" key="1">
    <source>
        <dbReference type="ARBA" id="ARBA00001917"/>
    </source>
</evidence>
<evidence type="ECO:0000259" key="8">
    <source>
        <dbReference type="PROSITE" id="PS50902"/>
    </source>
</evidence>
<evidence type="ECO:0000256" key="6">
    <source>
        <dbReference type="ARBA" id="ARBA00022982"/>
    </source>
</evidence>
<dbReference type="InterPro" id="IPR008254">
    <property type="entry name" value="Flavodoxin/NO_synth"/>
</dbReference>
<dbReference type="PANTHER" id="PTHR42809">
    <property type="entry name" value="FLAVODOXIN 2"/>
    <property type="match status" value="1"/>
</dbReference>
<evidence type="ECO:0000256" key="7">
    <source>
        <dbReference type="SAM" id="SignalP"/>
    </source>
</evidence>
<dbReference type="GO" id="GO:0010181">
    <property type="term" value="F:FMN binding"/>
    <property type="evidence" value="ECO:0007669"/>
    <property type="project" value="InterPro"/>
</dbReference>
<comment type="cofactor">
    <cofactor evidence="1">
        <name>FMN</name>
        <dbReference type="ChEBI" id="CHEBI:58210"/>
    </cofactor>
</comment>
<evidence type="ECO:0000256" key="4">
    <source>
        <dbReference type="ARBA" id="ARBA00022630"/>
    </source>
</evidence>
<organism evidence="9 10">
    <name type="scientific">Fistulifera solaris</name>
    <name type="common">Oleaginous diatom</name>
    <dbReference type="NCBI Taxonomy" id="1519565"/>
    <lineage>
        <taxon>Eukaryota</taxon>
        <taxon>Sar</taxon>
        <taxon>Stramenopiles</taxon>
        <taxon>Ochrophyta</taxon>
        <taxon>Bacillariophyta</taxon>
        <taxon>Bacillariophyceae</taxon>
        <taxon>Bacillariophycidae</taxon>
        <taxon>Naviculales</taxon>
        <taxon>Naviculaceae</taxon>
        <taxon>Fistulifera</taxon>
    </lineage>
</organism>
<dbReference type="OrthoDB" id="528439at2759"/>
<dbReference type="InterPro" id="IPR010086">
    <property type="entry name" value="Flavodoxin_lc"/>
</dbReference>